<evidence type="ECO:0008006" key="4">
    <source>
        <dbReference type="Google" id="ProtNLM"/>
    </source>
</evidence>
<dbReference type="EMBL" id="JBCAWK010000003">
    <property type="protein sequence ID" value="KAK8864263.1"/>
    <property type="molecule type" value="Genomic_DNA"/>
</dbReference>
<name>A0AAW0Z2C7_9TREE</name>
<keyword evidence="3" id="KW-1185">Reference proteome</keyword>
<dbReference type="Proteomes" id="UP001388673">
    <property type="component" value="Unassembled WGS sequence"/>
</dbReference>
<sequence>MSHISEHTNGSSTQGTTVAPLSSLNPSPDVTPSANTGNGTVTPSATVRQSEINQADLHGLWDKRRAAAVLATEGNDAYSDLYDPTMNKRKDIYPDDNDSKEVMRNRWNPGTYARLSSGISAPGDEKHKPYFEASRAHNANVISLFKSLNQANQVIPKAYGGTMDLEWPCSNLDWAYKFADESCPTKYSSEDLDTAHW</sequence>
<feature type="region of interest" description="Disordered" evidence="1">
    <location>
        <begin position="1"/>
        <end position="48"/>
    </location>
</feature>
<comment type="caution">
    <text evidence="2">The sequence shown here is derived from an EMBL/GenBank/DDBJ whole genome shotgun (WGS) entry which is preliminary data.</text>
</comment>
<accession>A0AAW0Z2C7</accession>
<protein>
    <recommendedName>
        <fullName evidence="4">SCP domain-containing protein</fullName>
    </recommendedName>
</protein>
<proteinExistence type="predicted"/>
<organism evidence="2 3">
    <name type="scientific">Kwoniella newhampshirensis</name>
    <dbReference type="NCBI Taxonomy" id="1651941"/>
    <lineage>
        <taxon>Eukaryota</taxon>
        <taxon>Fungi</taxon>
        <taxon>Dikarya</taxon>
        <taxon>Basidiomycota</taxon>
        <taxon>Agaricomycotina</taxon>
        <taxon>Tremellomycetes</taxon>
        <taxon>Tremellales</taxon>
        <taxon>Cryptococcaceae</taxon>
        <taxon>Kwoniella</taxon>
    </lineage>
</organism>
<evidence type="ECO:0000256" key="1">
    <source>
        <dbReference type="SAM" id="MobiDB-lite"/>
    </source>
</evidence>
<dbReference type="GeneID" id="92178768"/>
<evidence type="ECO:0000313" key="3">
    <source>
        <dbReference type="Proteomes" id="UP001388673"/>
    </source>
</evidence>
<evidence type="ECO:0000313" key="2">
    <source>
        <dbReference type="EMBL" id="KAK8864263.1"/>
    </source>
</evidence>
<dbReference type="AlphaFoldDB" id="A0AAW0Z2C7"/>
<gene>
    <name evidence="2" type="ORF">IAR55_001509</name>
</gene>
<dbReference type="RefSeq" id="XP_066804559.1">
    <property type="nucleotide sequence ID" value="XM_066944636.1"/>
</dbReference>
<feature type="compositionally biased region" description="Polar residues" evidence="1">
    <location>
        <begin position="7"/>
        <end position="48"/>
    </location>
</feature>
<dbReference type="KEGG" id="kne:92178768"/>
<reference evidence="2 3" key="1">
    <citation type="journal article" date="2024" name="bioRxiv">
        <title>Comparative genomics of Cryptococcus and Kwoniella reveals pathogenesis evolution and contrasting karyotype dynamics via intercentromeric recombination or chromosome fusion.</title>
        <authorList>
            <person name="Coelho M.A."/>
            <person name="David-Palma M."/>
            <person name="Shea T."/>
            <person name="Bowers K."/>
            <person name="McGinley-Smith S."/>
            <person name="Mohammad A.W."/>
            <person name="Gnirke A."/>
            <person name="Yurkov A.M."/>
            <person name="Nowrousian M."/>
            <person name="Sun S."/>
            <person name="Cuomo C.A."/>
            <person name="Heitman J."/>
        </authorList>
    </citation>
    <scope>NUCLEOTIDE SEQUENCE [LARGE SCALE GENOMIC DNA]</scope>
    <source>
        <strain evidence="2 3">CBS 13917</strain>
    </source>
</reference>